<dbReference type="InterPro" id="IPR049789">
    <property type="entry name" value="ArsI/CadI-like"/>
</dbReference>
<dbReference type="GO" id="GO:0051213">
    <property type="term" value="F:dioxygenase activity"/>
    <property type="evidence" value="ECO:0007669"/>
    <property type="project" value="UniProtKB-KW"/>
</dbReference>
<feature type="domain" description="VOC" evidence="1">
    <location>
        <begin position="2"/>
        <end position="117"/>
    </location>
</feature>
<dbReference type="GO" id="GO:0046686">
    <property type="term" value="P:response to cadmium ion"/>
    <property type="evidence" value="ECO:0007669"/>
    <property type="project" value="TreeGrafter"/>
</dbReference>
<evidence type="ECO:0000313" key="2">
    <source>
        <dbReference type="EMBL" id="RYP88079.1"/>
    </source>
</evidence>
<dbReference type="Proteomes" id="UP000295198">
    <property type="component" value="Unassembled WGS sequence"/>
</dbReference>
<accession>A0A4V1XZV6</accession>
<proteinExistence type="predicted"/>
<dbReference type="InterPro" id="IPR037523">
    <property type="entry name" value="VOC_core"/>
</dbReference>
<organism evidence="2 3">
    <name type="scientific">Nocardioides guangzhouensis</name>
    <dbReference type="NCBI Taxonomy" id="2497878"/>
    <lineage>
        <taxon>Bacteria</taxon>
        <taxon>Bacillati</taxon>
        <taxon>Actinomycetota</taxon>
        <taxon>Actinomycetes</taxon>
        <taxon>Propionibacteriales</taxon>
        <taxon>Nocardioidaceae</taxon>
        <taxon>Nocardioides</taxon>
    </lineage>
</organism>
<evidence type="ECO:0000313" key="3">
    <source>
        <dbReference type="Proteomes" id="UP000295198"/>
    </source>
</evidence>
<dbReference type="InterPro" id="IPR029068">
    <property type="entry name" value="Glyas_Bleomycin-R_OHBP_Dase"/>
</dbReference>
<dbReference type="Gene3D" id="3.10.180.10">
    <property type="entry name" value="2,3-Dihydroxybiphenyl 1,2-Dioxygenase, domain 1"/>
    <property type="match status" value="1"/>
</dbReference>
<dbReference type="SUPFAM" id="SSF54593">
    <property type="entry name" value="Glyoxalase/Bleomycin resistance protein/Dihydroxybiphenyl dioxygenase"/>
    <property type="match status" value="1"/>
</dbReference>
<evidence type="ECO:0000259" key="1">
    <source>
        <dbReference type="PROSITE" id="PS51819"/>
    </source>
</evidence>
<sequence length="167" mass="18018">MSRIQLALNVDDIDAAVDFYATLFDTPPAKRRPGYANFAVENPPVKLVLFENPEATGTLNHVGVERESMDEVQAEADRLEAAGLTLDVEGDVVCCYARQDKHWVTGPDGQRWENYVVLADAQPELEGRTLLDLTGEVSTGGCCTSTTEGTALAPHTDTKTSEAVGCC</sequence>
<dbReference type="InterPro" id="IPR052393">
    <property type="entry name" value="Cadmium-induced_rsp"/>
</dbReference>
<protein>
    <submittedName>
        <fullName evidence="2">Glyoxalase/bleomycin resistance/dioxygenase family protein</fullName>
    </submittedName>
</protein>
<dbReference type="PANTHER" id="PTHR41294:SF1">
    <property type="entry name" value="CADMIUM-INDUCED PROTEIN CADI"/>
    <property type="match status" value="1"/>
</dbReference>
<keyword evidence="2" id="KW-0223">Dioxygenase</keyword>
<dbReference type="NCBIfam" id="NF041414">
    <property type="entry name" value="ArsI_CadI_VOC"/>
    <property type="match status" value="1"/>
</dbReference>
<reference evidence="2 3" key="1">
    <citation type="submission" date="2019-01" db="EMBL/GenBank/DDBJ databases">
        <title>Nocardioides guangzhouensis sp. nov., an actinobacterium isolated from soil.</title>
        <authorList>
            <person name="Fu Y."/>
            <person name="Cai Y."/>
            <person name="Lin Z."/>
            <person name="Chen P."/>
        </authorList>
    </citation>
    <scope>NUCLEOTIDE SEQUENCE [LARGE SCALE GENOMIC DNA]</scope>
    <source>
        <strain evidence="2 3">130</strain>
    </source>
</reference>
<dbReference type="RefSeq" id="WP_134714453.1">
    <property type="nucleotide sequence ID" value="NZ_SDKM01000004.1"/>
</dbReference>
<dbReference type="PROSITE" id="PS51819">
    <property type="entry name" value="VOC"/>
    <property type="match status" value="1"/>
</dbReference>
<keyword evidence="2" id="KW-0560">Oxidoreductase</keyword>
<dbReference type="PANTHER" id="PTHR41294">
    <property type="entry name" value="CADMIUM-INDUCED PROTEIN CADI"/>
    <property type="match status" value="1"/>
</dbReference>
<comment type="caution">
    <text evidence="2">The sequence shown here is derived from an EMBL/GenBank/DDBJ whole genome shotgun (WGS) entry which is preliminary data.</text>
</comment>
<dbReference type="InterPro" id="IPR004360">
    <property type="entry name" value="Glyas_Fos-R_dOase_dom"/>
</dbReference>
<keyword evidence="3" id="KW-1185">Reference proteome</keyword>
<dbReference type="Pfam" id="PF00903">
    <property type="entry name" value="Glyoxalase"/>
    <property type="match status" value="1"/>
</dbReference>
<name>A0A4V1XZV6_9ACTN</name>
<dbReference type="EMBL" id="SDKM01000004">
    <property type="protein sequence ID" value="RYP88079.1"/>
    <property type="molecule type" value="Genomic_DNA"/>
</dbReference>
<dbReference type="OrthoDB" id="115162at2"/>
<dbReference type="AlphaFoldDB" id="A0A4V1XZV6"/>
<gene>
    <name evidence="2" type="ORF">EKO23_04345</name>
</gene>